<feature type="transmembrane region" description="Helical" evidence="1">
    <location>
        <begin position="86"/>
        <end position="104"/>
    </location>
</feature>
<keyword evidence="3" id="KW-1185">Reference proteome</keyword>
<organism evidence="2 3">
    <name type="scientific">Leptospirillum ferriphilum YSK</name>
    <dbReference type="NCBI Taxonomy" id="1441628"/>
    <lineage>
        <taxon>Bacteria</taxon>
        <taxon>Pseudomonadati</taxon>
        <taxon>Nitrospirota</taxon>
        <taxon>Nitrospiria</taxon>
        <taxon>Nitrospirales</taxon>
        <taxon>Nitrospiraceae</taxon>
        <taxon>Leptospirillum</taxon>
    </lineage>
</organism>
<dbReference type="EMBL" id="CP007243">
    <property type="protein sequence ID" value="AIA31755.1"/>
    <property type="molecule type" value="Genomic_DNA"/>
</dbReference>
<keyword evidence="1" id="KW-0812">Transmembrane</keyword>
<gene>
    <name evidence="2" type="ORF">Y981_07020</name>
</gene>
<dbReference type="KEGG" id="lfp:Y981_07020"/>
<reference evidence="2 3" key="2">
    <citation type="journal article" date="2015" name="Biomed. Res. Int.">
        <title>Effects of Arsenite Resistance on the Growth and Functional Gene Expression of Leptospirillum ferriphilum and Acidithiobacillus thiooxidans in Pure Culture and Coculture.</title>
        <authorList>
            <person name="Jiang H."/>
            <person name="Liang Y."/>
            <person name="Yin H."/>
            <person name="Xiao Y."/>
            <person name="Guo X."/>
            <person name="Xu Y."/>
            <person name="Hu Q."/>
            <person name="Liu H."/>
            <person name="Liu X."/>
        </authorList>
    </citation>
    <scope>NUCLEOTIDE SEQUENCE [LARGE SCALE GENOMIC DNA]</scope>
    <source>
        <strain evidence="2 3">YSK</strain>
    </source>
</reference>
<proteinExistence type="predicted"/>
<dbReference type="PROSITE" id="PS51257">
    <property type="entry name" value="PROKAR_LIPOPROTEIN"/>
    <property type="match status" value="1"/>
</dbReference>
<keyword evidence="1" id="KW-0472">Membrane</keyword>
<accession>A0A059XXE5</accession>
<feature type="transmembrane region" description="Helical" evidence="1">
    <location>
        <begin position="124"/>
        <end position="145"/>
    </location>
</feature>
<evidence type="ECO:0000313" key="2">
    <source>
        <dbReference type="EMBL" id="AIA31755.1"/>
    </source>
</evidence>
<name>A0A059XXE5_9BACT</name>
<evidence type="ECO:0008006" key="4">
    <source>
        <dbReference type="Google" id="ProtNLM"/>
    </source>
</evidence>
<protein>
    <recommendedName>
        <fullName evidence="4">DUF2231 domain-containing protein</fullName>
    </recommendedName>
</protein>
<evidence type="ECO:0000313" key="3">
    <source>
        <dbReference type="Proteomes" id="UP000027059"/>
    </source>
</evidence>
<dbReference type="Proteomes" id="UP000027059">
    <property type="component" value="Chromosome"/>
</dbReference>
<keyword evidence="1" id="KW-1133">Transmembrane helix</keyword>
<sequence>MQKDVVFFPERTTIRMILMGIHPFLVHLLIAGCILYLLARGPRRTRMAFSEILPSLSAFLTILIPLVLLAGLLARHRVLGKIPSEAPAIRLHLWVGFLMALVWWPILRKSAQQGKAFGPSLSPVAGAILAIVLVVAAALGGWLVYGPHAIPFPLR</sequence>
<reference evidence="3" key="1">
    <citation type="submission" date="2014-02" db="EMBL/GenBank/DDBJ databases">
        <title>Complete genome sequence and comparative genomic analysis of the nitrogen-fixing bacterium Leptospirillum ferriphilum YSK.</title>
        <authorList>
            <person name="Guo X."/>
            <person name="Yin H."/>
            <person name="Liang Y."/>
            <person name="Hu Q."/>
            <person name="Ma L."/>
            <person name="Xiao Y."/>
            <person name="Zhang X."/>
            <person name="Qiu G."/>
            <person name="Liu X."/>
        </authorList>
    </citation>
    <scope>NUCLEOTIDE SEQUENCE [LARGE SCALE GENOMIC DNA]</scope>
    <source>
        <strain evidence="3">YSK</strain>
    </source>
</reference>
<feature type="transmembrane region" description="Helical" evidence="1">
    <location>
        <begin position="51"/>
        <end position="74"/>
    </location>
</feature>
<dbReference type="AlphaFoldDB" id="A0A059XXE5"/>
<evidence type="ECO:0000256" key="1">
    <source>
        <dbReference type="SAM" id="Phobius"/>
    </source>
</evidence>
<dbReference type="HOGENOM" id="CLU_142816_0_0_0"/>
<feature type="transmembrane region" description="Helical" evidence="1">
    <location>
        <begin position="20"/>
        <end position="39"/>
    </location>
</feature>